<reference evidence="1" key="1">
    <citation type="submission" date="2018-02" db="EMBL/GenBank/DDBJ databases">
        <authorList>
            <person name="Cohen D.B."/>
            <person name="Kent A.D."/>
        </authorList>
    </citation>
    <scope>NUCLEOTIDE SEQUENCE</scope>
</reference>
<evidence type="ECO:0000313" key="1">
    <source>
        <dbReference type="EMBL" id="SPD10747.1"/>
    </source>
</evidence>
<sequence length="482" mass="53074">MAPRTEATGVFLVRLRAVFRSGIPAGPDKFLAIREFHVVHECVFFPMCPGSQINLLRVRKTLCASVATSEEELLTIRKLHVVAEVNLLPKGLGSWTKLQRFWPQLSSFLVRFRPVKYGIEALDILSYIGQGVVSSIPVFGLVNGPVKPWSNLVNLGQTWSNLVKALQTLGNVSRTAFQGFLGRNVGQRINDSIFARSDFLGFRVLLRLSRSSSRFACPVLPGPNGHSKGWRRSVGMRKDDSGLEMVKRLARSFGNSRMTIMRARDDGRARPHYLKGAARPFASHFVAFLSLFRSLDPTSPLSALLLISCYPGLRLTRRLRLRAPRDSDRRSVFAYTSYRPGLEIHPERSGTNWDLTLSRIAIGPGLGILSKRSGTNWDLTLSRIAIGPGLGILSKRSGTNWDLTLSRIAIIRPGLGILSKRSGTNWDLTLSRIATGPGLGILSKRSGTNWDLTFSRIAIGCLIEVVGVGAIAGPIALRKANL</sequence>
<accession>A0A2N9H8M3</accession>
<organism evidence="1">
    <name type="scientific">Fagus sylvatica</name>
    <name type="common">Beechnut</name>
    <dbReference type="NCBI Taxonomy" id="28930"/>
    <lineage>
        <taxon>Eukaryota</taxon>
        <taxon>Viridiplantae</taxon>
        <taxon>Streptophyta</taxon>
        <taxon>Embryophyta</taxon>
        <taxon>Tracheophyta</taxon>
        <taxon>Spermatophyta</taxon>
        <taxon>Magnoliopsida</taxon>
        <taxon>eudicotyledons</taxon>
        <taxon>Gunneridae</taxon>
        <taxon>Pentapetalae</taxon>
        <taxon>rosids</taxon>
        <taxon>fabids</taxon>
        <taxon>Fagales</taxon>
        <taxon>Fagaceae</taxon>
        <taxon>Fagus</taxon>
    </lineage>
</organism>
<name>A0A2N9H8M3_FAGSY</name>
<dbReference type="AlphaFoldDB" id="A0A2N9H8M3"/>
<dbReference type="EMBL" id="OIVN01003364">
    <property type="protein sequence ID" value="SPD10747.1"/>
    <property type="molecule type" value="Genomic_DNA"/>
</dbReference>
<protein>
    <submittedName>
        <fullName evidence="1">Uncharacterized protein</fullName>
    </submittedName>
</protein>
<proteinExistence type="predicted"/>
<gene>
    <name evidence="1" type="ORF">FSB_LOCUS38629</name>
</gene>